<accession>A0A3G5ADL1</accession>
<organism evidence="1">
    <name type="scientific">Satyrvirus sp</name>
    <dbReference type="NCBI Taxonomy" id="2487771"/>
    <lineage>
        <taxon>Viruses</taxon>
        <taxon>Varidnaviria</taxon>
        <taxon>Bamfordvirae</taxon>
        <taxon>Nucleocytoviricota</taxon>
        <taxon>Megaviricetes</taxon>
        <taxon>Imitervirales</taxon>
        <taxon>Mimiviridae</taxon>
        <taxon>Megamimivirinae</taxon>
    </lineage>
</organism>
<reference evidence="1" key="1">
    <citation type="submission" date="2018-10" db="EMBL/GenBank/DDBJ databases">
        <title>Hidden diversity of soil giant viruses.</title>
        <authorList>
            <person name="Schulz F."/>
            <person name="Alteio L."/>
            <person name="Goudeau D."/>
            <person name="Ryan E.M."/>
            <person name="Malmstrom R.R."/>
            <person name="Blanchard J."/>
            <person name="Woyke T."/>
        </authorList>
    </citation>
    <scope>NUCLEOTIDE SEQUENCE</scope>
    <source>
        <strain evidence="1">SAV1</strain>
    </source>
</reference>
<sequence length="283" mass="31039">MKSNIKNKGKSLIFTDTRICCGCNKSKPSEPNLHLHEVGNLDMSSSASISNINFNYDKNTDTTYVQKLSNNLVVRNDSDKELVEINGNSVSVFGNLNISDDIDANNINLLGDLVATNIICTTDLKVNKNFSSANGYLSNNLKIGGILNSNHASISNMQSENIQSENVSTDILQTLDIISPSNLNLMVPFNHTITVPNIKYGVTVMESPLIDPVAIKLFKVFVVSTNVLVNADSTCDGIEIIIYNRNPTCDVIIRDHKCIITKLCGSNSTKMVYADAIGRWIVY</sequence>
<proteinExistence type="predicted"/>
<protein>
    <submittedName>
        <fullName evidence="1">Putative ORFan</fullName>
    </submittedName>
</protein>
<name>A0A3G5ADL1_9VIRU</name>
<evidence type="ECO:0000313" key="1">
    <source>
        <dbReference type="EMBL" id="AYV85306.1"/>
    </source>
</evidence>
<gene>
    <name evidence="1" type="ORF">Satyrvirus10_7</name>
</gene>
<dbReference type="EMBL" id="MK072446">
    <property type="protein sequence ID" value="AYV85306.1"/>
    <property type="molecule type" value="Genomic_DNA"/>
</dbReference>